<dbReference type="KEGG" id="lha:LHA_2315"/>
<dbReference type="Gene3D" id="3.40.710.10">
    <property type="entry name" value="DD-peptidase/beta-lactamase superfamily"/>
    <property type="match status" value="1"/>
</dbReference>
<evidence type="ECO:0000259" key="1">
    <source>
        <dbReference type="Pfam" id="PF00144"/>
    </source>
</evidence>
<keyword evidence="4" id="KW-1185">Reference proteome</keyword>
<dbReference type="Pfam" id="PF00144">
    <property type="entry name" value="Beta-lactamase"/>
    <property type="match status" value="1"/>
</dbReference>
<evidence type="ECO:0000313" key="4">
    <source>
        <dbReference type="Proteomes" id="UP000032803"/>
    </source>
</evidence>
<dbReference type="Proteomes" id="UP000032803">
    <property type="component" value="Chromosome I"/>
</dbReference>
<reference evidence="4" key="1">
    <citation type="submission" date="2014-09" db="EMBL/GenBank/DDBJ databases">
        <authorList>
            <person name="Gomez-Valero L."/>
        </authorList>
    </citation>
    <scope>NUCLEOTIDE SEQUENCE [LARGE SCALE GENOMIC DNA]</scope>
    <source>
        <strain evidence="4">ATCC35250</strain>
    </source>
</reference>
<dbReference type="CDD" id="cd14797">
    <property type="entry name" value="DUF302"/>
    <property type="match status" value="1"/>
</dbReference>
<dbReference type="Gene3D" id="3.30.310.70">
    <property type="entry name" value="TT1751-like domain"/>
    <property type="match status" value="1"/>
</dbReference>
<dbReference type="PANTHER" id="PTHR46825:SF9">
    <property type="entry name" value="BETA-LACTAMASE-RELATED DOMAIN-CONTAINING PROTEIN"/>
    <property type="match status" value="1"/>
</dbReference>
<protein>
    <submittedName>
        <fullName evidence="3">Putative peptidase</fullName>
    </submittedName>
</protein>
<dbReference type="AlphaFoldDB" id="A0A0A8UX45"/>
<feature type="domain" description="Beta-lactamase-related" evidence="1">
    <location>
        <begin position="23"/>
        <end position="368"/>
    </location>
</feature>
<dbReference type="InterPro" id="IPR050491">
    <property type="entry name" value="AmpC-like"/>
</dbReference>
<dbReference type="InterPro" id="IPR001466">
    <property type="entry name" value="Beta-lactam-related"/>
</dbReference>
<dbReference type="SUPFAM" id="SSF56601">
    <property type="entry name" value="beta-lactamase/transpeptidase-like"/>
    <property type="match status" value="1"/>
</dbReference>
<proteinExistence type="predicted"/>
<dbReference type="SUPFAM" id="SSF103247">
    <property type="entry name" value="TT1751-like"/>
    <property type="match status" value="1"/>
</dbReference>
<dbReference type="InterPro" id="IPR005180">
    <property type="entry name" value="DUF302"/>
</dbReference>
<dbReference type="PANTHER" id="PTHR46825">
    <property type="entry name" value="D-ALANYL-D-ALANINE-CARBOXYPEPTIDASE/ENDOPEPTIDASE AMPH"/>
    <property type="match status" value="1"/>
</dbReference>
<organism evidence="3 4">
    <name type="scientific">Legionella hackeliae</name>
    <dbReference type="NCBI Taxonomy" id="449"/>
    <lineage>
        <taxon>Bacteria</taxon>
        <taxon>Pseudomonadati</taxon>
        <taxon>Pseudomonadota</taxon>
        <taxon>Gammaproteobacteria</taxon>
        <taxon>Legionellales</taxon>
        <taxon>Legionellaceae</taxon>
        <taxon>Legionella</taxon>
    </lineage>
</organism>
<gene>
    <name evidence="3" type="ORF">LHA_2315</name>
</gene>
<evidence type="ECO:0000313" key="3">
    <source>
        <dbReference type="EMBL" id="CEK11334.1"/>
    </source>
</evidence>
<dbReference type="InterPro" id="IPR035923">
    <property type="entry name" value="TT1751-like_sf"/>
</dbReference>
<dbReference type="HOGENOM" id="CLU_020027_0_2_6"/>
<sequence length="515" mass="56112">MISTALTGRGRGDFRVHHHGQSIDDLIISYMEHHQIPGMSLAIVQAPYITRVVGYGIANTESRQLVSMNSAFNIGQLTNAFTAVALMQLKEAKQLTLQDKISQYLPDIPSNWQSITIHDLLTHSSGIPSYAAEAGFDYSKHYSSKELIALVSEKPLLFAPGTQMNNSATDYYLLGLVIEKVSGMSYEAFVTINQIERIGLKNTFFISTKDKDQNEVANASSTFKHSKFLQESSYINPTEQAQGYTEVDGQLKPSVSLDWSTTFADSGIVSSAGDISFWDIALAGNILVSDPANRQFLYNPVLLGNKTTPGNANWFFPGHPGLMEIKGQLPGYSAFLSRFTAPTELLCVTLLANKDNLSDLDILARKIAAAFDGKLGVPYGSSWSETMESPYSVETTLDRISKLVSHQGGTIFGRVDHSEAAEKVGLALNPTQVLIIGNPAKGTALMQANPAFALDLPLRIMATKGAAGEVWLSYTDPLKLSKEYNLDKEQASLVKQMSNGLSRLCHKAISPDDIG</sequence>
<dbReference type="PATRIC" id="fig|449.7.peg.144"/>
<dbReference type="STRING" id="449.LHA_2315"/>
<dbReference type="EMBL" id="LN681225">
    <property type="protein sequence ID" value="CEK11334.1"/>
    <property type="molecule type" value="Genomic_DNA"/>
</dbReference>
<dbReference type="RefSeq" id="WP_045106555.1">
    <property type="nucleotide sequence ID" value="NZ_LN681225.1"/>
</dbReference>
<feature type="domain" description="DUF302" evidence="2">
    <location>
        <begin position="415"/>
        <end position="477"/>
    </location>
</feature>
<accession>A0A0A8UX45</accession>
<name>A0A0A8UX45_LEGHA</name>
<dbReference type="InterPro" id="IPR012338">
    <property type="entry name" value="Beta-lactam/transpept-like"/>
</dbReference>
<evidence type="ECO:0000259" key="2">
    <source>
        <dbReference type="Pfam" id="PF03625"/>
    </source>
</evidence>
<dbReference type="Pfam" id="PF03625">
    <property type="entry name" value="DUF302"/>
    <property type="match status" value="1"/>
</dbReference>